<dbReference type="InterPro" id="IPR000672">
    <property type="entry name" value="THF_DH/CycHdrlase"/>
</dbReference>
<evidence type="ECO:0000256" key="3">
    <source>
        <dbReference type="ARBA" id="ARBA00022563"/>
    </source>
</evidence>
<protein>
    <recommendedName>
        <fullName evidence="12">Bifunctional protein FolD</fullName>
    </recommendedName>
    <domain>
        <recommendedName>
            <fullName evidence="12">Methylenetetrahydrofolate dehydrogenase</fullName>
            <ecNumber evidence="12">1.5.1.5</ecNumber>
        </recommendedName>
    </domain>
    <domain>
        <recommendedName>
            <fullName evidence="12">Methenyltetrahydrofolate cyclohydrolase</fullName>
            <ecNumber evidence="12">3.5.4.9</ecNumber>
        </recommendedName>
    </domain>
</protein>
<comment type="subunit">
    <text evidence="2 12">Homodimer.</text>
</comment>
<reference evidence="15 16" key="2">
    <citation type="journal article" date="2016" name="Genome Announc.">
        <title>Complete Genome Sequence of Sphingopyxis macrogoltabida Strain 203N (NBRC 111659), a Polyethylene Glycol Degrader.</title>
        <authorList>
            <person name="Ohtsubo Y."/>
            <person name="Nonoyama S."/>
            <person name="Nagata Y."/>
            <person name="Numata M."/>
            <person name="Tsuchikane K."/>
            <person name="Hosoyama A."/>
            <person name="Yamazoe A."/>
            <person name="Tsuda M."/>
            <person name="Fujita N."/>
            <person name="Kawai F."/>
        </authorList>
    </citation>
    <scope>NUCLEOTIDE SEQUENCE [LARGE SCALE GENOMIC DNA]</scope>
    <source>
        <strain evidence="15 16">203N</strain>
    </source>
</reference>
<dbReference type="PANTHER" id="PTHR48099:SF5">
    <property type="entry name" value="C-1-TETRAHYDROFOLATE SYNTHASE, CYTOPLASMIC"/>
    <property type="match status" value="1"/>
</dbReference>
<feature type="binding site" evidence="12">
    <location>
        <position position="250"/>
    </location>
    <ligand>
        <name>NADP(+)</name>
        <dbReference type="ChEBI" id="CHEBI:58349"/>
    </ligand>
</feature>
<dbReference type="InterPro" id="IPR020631">
    <property type="entry name" value="THF_DH/CycHdrlase_NAD-bd_dom"/>
</dbReference>
<dbReference type="FunFam" id="3.40.50.10860:FF:000005">
    <property type="entry name" value="C-1-tetrahydrofolate synthase, cytoplasmic, putative"/>
    <property type="match status" value="1"/>
</dbReference>
<evidence type="ECO:0000256" key="5">
    <source>
        <dbReference type="ARBA" id="ARBA00022755"/>
    </source>
</evidence>
<dbReference type="NCBIfam" id="NF010783">
    <property type="entry name" value="PRK14186.1"/>
    <property type="match status" value="1"/>
</dbReference>
<dbReference type="Gene3D" id="3.40.50.10860">
    <property type="entry name" value="Leucine Dehydrogenase, chain A, domain 1"/>
    <property type="match status" value="1"/>
</dbReference>
<keyword evidence="6 12" id="KW-0378">Hydrolase</keyword>
<reference evidence="16" key="1">
    <citation type="submission" date="2015-11" db="EMBL/GenBank/DDBJ databases">
        <title>Complete genome sequence of a polyethylene-glycol degrader Sphingopyxis macrogoltabida 203N (NBRC 111659).</title>
        <authorList>
            <person name="Yoshiyuki O."/>
            <person name="Shouta N."/>
            <person name="Nagata Y."/>
            <person name="Numata M."/>
            <person name="Tsuchikane K."/>
            <person name="Hosoyama A."/>
            <person name="Yamazoe A."/>
            <person name="Tsuda M."/>
            <person name="Fujita N."/>
            <person name="Kawai F."/>
        </authorList>
    </citation>
    <scope>NUCLEOTIDE SEQUENCE [LARGE SCALE GENOMIC DNA]</scope>
    <source>
        <strain evidence="16">203N</strain>
    </source>
</reference>
<comment type="function">
    <text evidence="12">Catalyzes the oxidation of 5,10-methylenetetrahydrofolate to 5,10-methenyltetrahydrofolate and then the hydrolysis of 5,10-methenyltetrahydrofolate to 10-formyltetrahydrofolate.</text>
</comment>
<dbReference type="FunFam" id="3.40.50.720:FF:000094">
    <property type="entry name" value="Bifunctional protein FolD"/>
    <property type="match status" value="1"/>
</dbReference>
<dbReference type="Proteomes" id="UP000076088">
    <property type="component" value="Chromosome"/>
</dbReference>
<keyword evidence="16" id="KW-1185">Reference proteome</keyword>
<accession>A0AAC8Z2R9</accession>
<dbReference type="GO" id="GO:0005829">
    <property type="term" value="C:cytosol"/>
    <property type="evidence" value="ECO:0007669"/>
    <property type="project" value="TreeGrafter"/>
</dbReference>
<dbReference type="PROSITE" id="PS00767">
    <property type="entry name" value="THF_DHG_CYH_2"/>
    <property type="match status" value="1"/>
</dbReference>
<evidence type="ECO:0000313" key="15">
    <source>
        <dbReference type="EMBL" id="AMU90855.1"/>
    </source>
</evidence>
<comment type="pathway">
    <text evidence="1 12">One-carbon metabolism; tetrahydrofolate interconversion.</text>
</comment>
<comment type="catalytic activity">
    <reaction evidence="12">
        <text>(6R)-5,10-methylene-5,6,7,8-tetrahydrofolate + NADP(+) = (6R)-5,10-methenyltetrahydrofolate + NADPH</text>
        <dbReference type="Rhea" id="RHEA:22812"/>
        <dbReference type="ChEBI" id="CHEBI:15636"/>
        <dbReference type="ChEBI" id="CHEBI:57455"/>
        <dbReference type="ChEBI" id="CHEBI:57783"/>
        <dbReference type="ChEBI" id="CHEBI:58349"/>
        <dbReference type="EC" id="1.5.1.5"/>
    </reaction>
</comment>
<keyword evidence="9 12" id="KW-0368">Histidine biosynthesis</keyword>
<evidence type="ECO:0000256" key="1">
    <source>
        <dbReference type="ARBA" id="ARBA00004777"/>
    </source>
</evidence>
<comment type="caution">
    <text evidence="12">Lacks conserved residue(s) required for the propagation of feature annotation.</text>
</comment>
<dbReference type="GO" id="GO:0006164">
    <property type="term" value="P:purine nucleotide biosynthetic process"/>
    <property type="evidence" value="ECO:0007669"/>
    <property type="project" value="UniProtKB-KW"/>
</dbReference>
<evidence type="ECO:0000256" key="8">
    <source>
        <dbReference type="ARBA" id="ARBA00023002"/>
    </source>
</evidence>
<dbReference type="GO" id="GO:0004477">
    <property type="term" value="F:methenyltetrahydrofolate cyclohydrolase activity"/>
    <property type="evidence" value="ECO:0007669"/>
    <property type="project" value="UniProtKB-UniRule"/>
</dbReference>
<gene>
    <name evidence="12" type="primary">folD</name>
    <name evidence="15" type="ORF">ATM17_17680</name>
</gene>
<evidence type="ECO:0000256" key="2">
    <source>
        <dbReference type="ARBA" id="ARBA00011738"/>
    </source>
</evidence>
<evidence type="ECO:0000256" key="12">
    <source>
        <dbReference type="HAMAP-Rule" id="MF_01576"/>
    </source>
</evidence>
<feature type="domain" description="Tetrahydrofolate dehydrogenase/cyclohydrolase NAD(P)-binding" evidence="14">
    <location>
        <begin position="158"/>
        <end position="299"/>
    </location>
</feature>
<dbReference type="PANTHER" id="PTHR48099">
    <property type="entry name" value="C-1-TETRAHYDROFOLATE SYNTHASE, CYTOPLASMIC-RELATED"/>
    <property type="match status" value="1"/>
</dbReference>
<dbReference type="RefSeq" id="WP_054730420.1">
    <property type="nucleotide sequence ID" value="NZ_CP009429.1"/>
</dbReference>
<sequence length="313" mass="32819">MPSGKIARWASLSHPRTGTLAKIIDGQKLARALRVDLLKRADAIAARRGTPPGLAVILVGDDAASAVYVRNKIRACETAGIHSTCLRFPSTVGNDELLTTITELNEDAAIDGILVQLPLPPHILLDQVLEAISVEKDVDGFHLYNVGGLVTGNTIFSPCTPYGVVKLLESENIAIEGQNVVVVGASNIVGKPMALMLMARDATVAICHAKTRDLAQFTILADILVVAAGVPGLIIPQMVKTGAVVIDVGINRLPDGRITGDVDFEGVSAKASCITPVPGGVGPMTVTMLLENTIASAERGLARSGRLLENMDS</sequence>
<feature type="binding site" evidence="12">
    <location>
        <begin position="184"/>
        <end position="186"/>
    </location>
    <ligand>
        <name>NADP(+)</name>
        <dbReference type="ChEBI" id="CHEBI:58349"/>
    </ligand>
</feature>
<evidence type="ECO:0000313" key="16">
    <source>
        <dbReference type="Proteomes" id="UP000076088"/>
    </source>
</evidence>
<evidence type="ECO:0000256" key="11">
    <source>
        <dbReference type="ARBA" id="ARBA00023268"/>
    </source>
</evidence>
<evidence type="ECO:0000256" key="4">
    <source>
        <dbReference type="ARBA" id="ARBA00022605"/>
    </source>
</evidence>
<feature type="domain" description="Tetrahydrofolate dehydrogenase/cyclohydrolase catalytic" evidence="13">
    <location>
        <begin position="24"/>
        <end position="139"/>
    </location>
</feature>
<dbReference type="Gene3D" id="3.40.50.720">
    <property type="entry name" value="NAD(P)-binding Rossmann-like Domain"/>
    <property type="match status" value="1"/>
</dbReference>
<dbReference type="CDD" id="cd01080">
    <property type="entry name" value="NAD_bind_m-THF_DH_Cyclohyd"/>
    <property type="match status" value="1"/>
</dbReference>
<dbReference type="GO" id="GO:0009086">
    <property type="term" value="P:methionine biosynthetic process"/>
    <property type="evidence" value="ECO:0007669"/>
    <property type="project" value="UniProtKB-KW"/>
</dbReference>
<comment type="similarity">
    <text evidence="12">Belongs to the tetrahydrofolate dehydrogenase/cyclohydrolase family.</text>
</comment>
<dbReference type="InterPro" id="IPR020630">
    <property type="entry name" value="THF_DH/CycHdrlase_cat_dom"/>
</dbReference>
<comment type="catalytic activity">
    <reaction evidence="12">
        <text>(6R)-5,10-methenyltetrahydrofolate + H2O = (6R)-10-formyltetrahydrofolate + H(+)</text>
        <dbReference type="Rhea" id="RHEA:23700"/>
        <dbReference type="ChEBI" id="CHEBI:15377"/>
        <dbReference type="ChEBI" id="CHEBI:15378"/>
        <dbReference type="ChEBI" id="CHEBI:57455"/>
        <dbReference type="ChEBI" id="CHEBI:195366"/>
        <dbReference type="EC" id="3.5.4.9"/>
    </reaction>
</comment>
<keyword evidence="10 12" id="KW-0486">Methionine biosynthesis</keyword>
<keyword evidence="5 12" id="KW-0658">Purine biosynthesis</keyword>
<dbReference type="SUPFAM" id="SSF51735">
    <property type="entry name" value="NAD(P)-binding Rossmann-fold domains"/>
    <property type="match status" value="1"/>
</dbReference>
<evidence type="ECO:0000259" key="13">
    <source>
        <dbReference type="Pfam" id="PF00763"/>
    </source>
</evidence>
<evidence type="ECO:0000256" key="6">
    <source>
        <dbReference type="ARBA" id="ARBA00022801"/>
    </source>
</evidence>
<evidence type="ECO:0000256" key="10">
    <source>
        <dbReference type="ARBA" id="ARBA00023167"/>
    </source>
</evidence>
<dbReference type="GO" id="GO:0004488">
    <property type="term" value="F:methylenetetrahydrofolate dehydrogenase (NADP+) activity"/>
    <property type="evidence" value="ECO:0007669"/>
    <property type="project" value="UniProtKB-UniRule"/>
</dbReference>
<dbReference type="InterPro" id="IPR036291">
    <property type="entry name" value="NAD(P)-bd_dom_sf"/>
</dbReference>
<dbReference type="GO" id="GO:0000105">
    <property type="term" value="P:L-histidine biosynthetic process"/>
    <property type="evidence" value="ECO:0007669"/>
    <property type="project" value="UniProtKB-KW"/>
</dbReference>
<evidence type="ECO:0000256" key="7">
    <source>
        <dbReference type="ARBA" id="ARBA00022857"/>
    </source>
</evidence>
<organism evidence="15 16">
    <name type="scientific">Sphingopyxis macrogoltabida</name>
    <name type="common">Sphingomonas macrogoltabidus</name>
    <dbReference type="NCBI Taxonomy" id="33050"/>
    <lineage>
        <taxon>Bacteria</taxon>
        <taxon>Pseudomonadati</taxon>
        <taxon>Pseudomonadota</taxon>
        <taxon>Alphaproteobacteria</taxon>
        <taxon>Sphingomonadales</taxon>
        <taxon>Sphingomonadaceae</taxon>
        <taxon>Sphingopyxis</taxon>
    </lineage>
</organism>
<dbReference type="HAMAP" id="MF_01576">
    <property type="entry name" value="THF_DHG_CYH"/>
    <property type="match status" value="1"/>
</dbReference>
<dbReference type="EC" id="1.5.1.5" evidence="12"/>
<evidence type="ECO:0000256" key="9">
    <source>
        <dbReference type="ARBA" id="ARBA00023102"/>
    </source>
</evidence>
<keyword evidence="7 12" id="KW-0521">NADP</keyword>
<dbReference type="PRINTS" id="PR00085">
    <property type="entry name" value="THFDHDRGNASE"/>
</dbReference>
<evidence type="ECO:0000259" key="14">
    <source>
        <dbReference type="Pfam" id="PF02882"/>
    </source>
</evidence>
<dbReference type="SUPFAM" id="SSF53223">
    <property type="entry name" value="Aminoacid dehydrogenase-like, N-terminal domain"/>
    <property type="match status" value="1"/>
</dbReference>
<keyword evidence="4 12" id="KW-0028">Amino-acid biosynthesis</keyword>
<dbReference type="Pfam" id="PF02882">
    <property type="entry name" value="THF_DHG_CYH_C"/>
    <property type="match status" value="1"/>
</dbReference>
<keyword evidence="8 12" id="KW-0560">Oxidoreductase</keyword>
<dbReference type="AlphaFoldDB" id="A0AAC8Z2R9"/>
<dbReference type="GO" id="GO:0035999">
    <property type="term" value="P:tetrahydrofolate interconversion"/>
    <property type="evidence" value="ECO:0007669"/>
    <property type="project" value="UniProtKB-UniRule"/>
</dbReference>
<keyword evidence="11 12" id="KW-0511">Multifunctional enzyme</keyword>
<dbReference type="Pfam" id="PF00763">
    <property type="entry name" value="THF_DHG_CYH"/>
    <property type="match status" value="1"/>
</dbReference>
<name>A0AAC8Z2R9_SPHMC</name>
<dbReference type="EC" id="3.5.4.9" evidence="12"/>
<keyword evidence="3 12" id="KW-0554">One-carbon metabolism</keyword>
<dbReference type="EMBL" id="CP013344">
    <property type="protein sequence ID" value="AMU90855.1"/>
    <property type="molecule type" value="Genomic_DNA"/>
</dbReference>
<dbReference type="InterPro" id="IPR046346">
    <property type="entry name" value="Aminoacid_DH-like_N_sf"/>
</dbReference>
<dbReference type="InterPro" id="IPR020867">
    <property type="entry name" value="THF_DH/CycHdrlase_CS"/>
</dbReference>
<proteinExistence type="inferred from homology"/>